<comment type="caution">
    <text evidence="2">The sequence shown here is derived from an EMBL/GenBank/DDBJ whole genome shotgun (WGS) entry which is preliminary data.</text>
</comment>
<name>A0A6B0T5A0_9EURY</name>
<reference evidence="2 3" key="1">
    <citation type="submission" date="2019-12" db="EMBL/GenBank/DDBJ databases">
        <title>Isolation and characterization of three novel carbon monoxide-oxidizing members of Halobacteria from salione crusts and soils.</title>
        <authorList>
            <person name="Myers M.R."/>
            <person name="King G.M."/>
        </authorList>
    </citation>
    <scope>NUCLEOTIDE SEQUENCE [LARGE SCALE GENOMIC DNA]</scope>
    <source>
        <strain evidence="2 3">WSH3</strain>
    </source>
</reference>
<evidence type="ECO:0000313" key="3">
    <source>
        <dbReference type="Proteomes" id="UP000466535"/>
    </source>
</evidence>
<proteinExistence type="predicted"/>
<evidence type="ECO:0000256" key="1">
    <source>
        <dbReference type="SAM" id="MobiDB-lite"/>
    </source>
</evidence>
<feature type="region of interest" description="Disordered" evidence="1">
    <location>
        <begin position="177"/>
        <end position="196"/>
    </location>
</feature>
<protein>
    <submittedName>
        <fullName evidence="2">Uncharacterized protein</fullName>
    </submittedName>
</protein>
<keyword evidence="3" id="KW-1185">Reference proteome</keyword>
<dbReference type="AlphaFoldDB" id="A0A6B0T5A0"/>
<gene>
    <name evidence="2" type="ORF">GRX03_02155</name>
</gene>
<dbReference type="EMBL" id="WUUT01000001">
    <property type="protein sequence ID" value="MXR50411.1"/>
    <property type="molecule type" value="Genomic_DNA"/>
</dbReference>
<dbReference type="OrthoDB" id="275701at2157"/>
<organism evidence="2 3">
    <name type="scientific">Halovenus carboxidivorans</name>
    <dbReference type="NCBI Taxonomy" id="2692199"/>
    <lineage>
        <taxon>Archaea</taxon>
        <taxon>Methanobacteriati</taxon>
        <taxon>Methanobacteriota</taxon>
        <taxon>Stenosarchaea group</taxon>
        <taxon>Halobacteria</taxon>
        <taxon>Halobacteriales</taxon>
        <taxon>Haloarculaceae</taxon>
        <taxon>Halovenus</taxon>
    </lineage>
</organism>
<evidence type="ECO:0000313" key="2">
    <source>
        <dbReference type="EMBL" id="MXR50411.1"/>
    </source>
</evidence>
<dbReference type="Proteomes" id="UP000466535">
    <property type="component" value="Unassembled WGS sequence"/>
</dbReference>
<accession>A0A6B0T5A0</accession>
<feature type="region of interest" description="Disordered" evidence="1">
    <location>
        <begin position="406"/>
        <end position="428"/>
    </location>
</feature>
<sequence>MFTPSTSDNDAQTNLTRRRVLLGIGAATVTVAGCASSEADNDDPSTGSFDPASALPYGKWLTTAGDGMLFAYADLEAVPTNAASSAATTGSLGDPLVTYPLVLNQTTVGLGKVQLSIAGLTRAFATNTPSDSTITEMTVVNKTVVAKGTFATDKLDQRLTESAGGRSRVTYEKTGTTRGYDRYEPTDVPESFTEDPPVVGVTAETVVAGPNTEQLERMLAAGDGAQSRIYEESETVTQLLEQAGTGDLVVGEIGSRQGDGFAPREAFEISPQFQPRTGEDVVASLVFAEDGSTVESQFALAADDLSESRRESIRTAFGKTAVSGSVSLMVNDSQLTVSGTYNTTSIGLTNNDSGKNELSRSATAKLVSPDALAFQYEPPRDQQFGEFWVTPTEPTEAAALRLEADSGASTEFRPQEGTVGANDSIAVPVDPAGDSVTVSVVNEEGAVGELTTQSVPTADLSETAATRAVPEDALSFSYESPSGGDFGSLTIDVVADTGADTLVAQPQSAPGLFTDRVGSLASDESVGAGTTLETAVDPTGGEVIVYASVDDATGEVARWQRSQ</sequence>
<dbReference type="RefSeq" id="WP_159762541.1">
    <property type="nucleotide sequence ID" value="NZ_WUUT01000001.1"/>
</dbReference>